<dbReference type="Proteomes" id="UP000095558">
    <property type="component" value="Unassembled WGS sequence"/>
</dbReference>
<dbReference type="InterPro" id="IPR047640">
    <property type="entry name" value="RpiR-like"/>
</dbReference>
<dbReference type="Pfam" id="PF01380">
    <property type="entry name" value="SIS"/>
    <property type="match status" value="1"/>
</dbReference>
<dbReference type="InterPro" id="IPR046348">
    <property type="entry name" value="SIS_dom_sf"/>
</dbReference>
<dbReference type="PANTHER" id="PTHR30514">
    <property type="entry name" value="GLUCOKINASE"/>
    <property type="match status" value="1"/>
</dbReference>
<dbReference type="PROSITE" id="PS51071">
    <property type="entry name" value="HTH_RPIR"/>
    <property type="match status" value="1"/>
</dbReference>
<keyword evidence="1" id="KW-0805">Transcription regulation</keyword>
<dbReference type="Pfam" id="PF01418">
    <property type="entry name" value="HTH_6"/>
    <property type="match status" value="1"/>
</dbReference>
<evidence type="ECO:0000313" key="8">
    <source>
        <dbReference type="Proteomes" id="UP000095558"/>
    </source>
</evidence>
<dbReference type="RefSeq" id="WP_055276653.1">
    <property type="nucleotide sequence ID" value="NZ_CYZV01000019.1"/>
</dbReference>
<gene>
    <name evidence="7" type="primary">ybbH_2</name>
    <name evidence="7" type="ORF">ERS852470_01968</name>
</gene>
<evidence type="ECO:0000259" key="6">
    <source>
        <dbReference type="PROSITE" id="PS51464"/>
    </source>
</evidence>
<dbReference type="InterPro" id="IPR001347">
    <property type="entry name" value="SIS_dom"/>
</dbReference>
<proteinExistence type="predicted"/>
<dbReference type="AlphaFoldDB" id="A0A174DYN2"/>
<dbReference type="GO" id="GO:0003677">
    <property type="term" value="F:DNA binding"/>
    <property type="evidence" value="ECO:0007669"/>
    <property type="project" value="UniProtKB-KW"/>
</dbReference>
<dbReference type="GO" id="GO:1901135">
    <property type="term" value="P:carbohydrate derivative metabolic process"/>
    <property type="evidence" value="ECO:0007669"/>
    <property type="project" value="InterPro"/>
</dbReference>
<dbReference type="InterPro" id="IPR009057">
    <property type="entry name" value="Homeodomain-like_sf"/>
</dbReference>
<dbReference type="GO" id="GO:0003700">
    <property type="term" value="F:DNA-binding transcription factor activity"/>
    <property type="evidence" value="ECO:0007669"/>
    <property type="project" value="InterPro"/>
</dbReference>
<keyword evidence="2" id="KW-0238">DNA-binding</keyword>
<feature type="domain" description="HTH rpiR-type" evidence="5">
    <location>
        <begin position="1"/>
        <end position="77"/>
    </location>
</feature>
<accession>A0A174DYN2</accession>
<dbReference type="InterPro" id="IPR000281">
    <property type="entry name" value="HTH_RpiR"/>
</dbReference>
<dbReference type="GO" id="GO:0097367">
    <property type="term" value="F:carbohydrate derivative binding"/>
    <property type="evidence" value="ECO:0007669"/>
    <property type="project" value="InterPro"/>
</dbReference>
<sequence length="278" mass="30993">MGILNQLDTPNFKTSKSDKQIIEYIRNNAEKVIYMSISEAAKETNTGEATVTRFAKKMGFSGFQDFKVTLAQEISLKNSNSIINNEISNNEDVLETANKLLRNNINVLERTVNKLNTNDIYECADLIKNCKKAYFMGVGYSGIVAQDSNYKFMRIGINSMYYQDTHTMIMMSALANEGEVVLAISHSGETEEIIKSVKIAKENGAKIIAITENENSTLAIVSDINLNYVSSETLLESGAVSSKIAQIFIVDLIYTQVVKEMQIDAVSRKIKTTEAIYK</sequence>
<feature type="domain" description="SIS" evidence="6">
    <location>
        <begin position="123"/>
        <end position="263"/>
    </location>
</feature>
<dbReference type="OrthoDB" id="3684496at2"/>
<keyword evidence="3" id="KW-0804">Transcription</keyword>
<protein>
    <submittedName>
        <fullName evidence="7">RpiR family transcriptional regulator</fullName>
    </submittedName>
</protein>
<evidence type="ECO:0000313" key="7">
    <source>
        <dbReference type="EMBL" id="CUO30702.1"/>
    </source>
</evidence>
<dbReference type="InterPro" id="IPR036388">
    <property type="entry name" value="WH-like_DNA-bd_sf"/>
</dbReference>
<dbReference type="PANTHER" id="PTHR30514:SF1">
    <property type="entry name" value="HTH-TYPE TRANSCRIPTIONAL REGULATOR HEXR-RELATED"/>
    <property type="match status" value="1"/>
</dbReference>
<dbReference type="PROSITE" id="PS51464">
    <property type="entry name" value="SIS"/>
    <property type="match status" value="1"/>
</dbReference>
<dbReference type="Gene3D" id="3.40.50.10490">
    <property type="entry name" value="Glucose-6-phosphate isomerase like protein, domain 1"/>
    <property type="match status" value="1"/>
</dbReference>
<name>A0A174DYN2_9CLOT</name>
<evidence type="ECO:0000256" key="3">
    <source>
        <dbReference type="ARBA" id="ARBA00023163"/>
    </source>
</evidence>
<evidence type="ECO:0000256" key="1">
    <source>
        <dbReference type="ARBA" id="ARBA00023015"/>
    </source>
</evidence>
<evidence type="ECO:0000256" key="4">
    <source>
        <dbReference type="SAM" id="Coils"/>
    </source>
</evidence>
<organism evidence="7 8">
    <name type="scientific">Clostridium disporicum</name>
    <dbReference type="NCBI Taxonomy" id="84024"/>
    <lineage>
        <taxon>Bacteria</taxon>
        <taxon>Bacillati</taxon>
        <taxon>Bacillota</taxon>
        <taxon>Clostridia</taxon>
        <taxon>Eubacteriales</taxon>
        <taxon>Clostridiaceae</taxon>
        <taxon>Clostridium</taxon>
    </lineage>
</organism>
<dbReference type="EMBL" id="CYZV01000019">
    <property type="protein sequence ID" value="CUO30702.1"/>
    <property type="molecule type" value="Genomic_DNA"/>
</dbReference>
<dbReference type="InterPro" id="IPR035472">
    <property type="entry name" value="RpiR-like_SIS"/>
</dbReference>
<dbReference type="CDD" id="cd05013">
    <property type="entry name" value="SIS_RpiR"/>
    <property type="match status" value="1"/>
</dbReference>
<dbReference type="SUPFAM" id="SSF46689">
    <property type="entry name" value="Homeodomain-like"/>
    <property type="match status" value="1"/>
</dbReference>
<feature type="coiled-coil region" evidence="4">
    <location>
        <begin position="91"/>
        <end position="118"/>
    </location>
</feature>
<dbReference type="SUPFAM" id="SSF53697">
    <property type="entry name" value="SIS domain"/>
    <property type="match status" value="1"/>
</dbReference>
<keyword evidence="4" id="KW-0175">Coiled coil</keyword>
<dbReference type="Gene3D" id="1.10.10.10">
    <property type="entry name" value="Winged helix-like DNA-binding domain superfamily/Winged helix DNA-binding domain"/>
    <property type="match status" value="1"/>
</dbReference>
<evidence type="ECO:0000256" key="2">
    <source>
        <dbReference type="ARBA" id="ARBA00023125"/>
    </source>
</evidence>
<reference evidence="7 8" key="1">
    <citation type="submission" date="2015-09" db="EMBL/GenBank/DDBJ databases">
        <authorList>
            <consortium name="Pathogen Informatics"/>
        </authorList>
    </citation>
    <scope>NUCLEOTIDE SEQUENCE [LARGE SCALE GENOMIC DNA]</scope>
    <source>
        <strain evidence="7 8">2789STDY5834855</strain>
    </source>
</reference>
<evidence type="ECO:0000259" key="5">
    <source>
        <dbReference type="PROSITE" id="PS51071"/>
    </source>
</evidence>